<dbReference type="PROSITE" id="PS50213">
    <property type="entry name" value="FAS1"/>
    <property type="match status" value="3"/>
</dbReference>
<dbReference type="GO" id="GO:0005615">
    <property type="term" value="C:extracellular space"/>
    <property type="evidence" value="ECO:0007669"/>
    <property type="project" value="TreeGrafter"/>
</dbReference>
<feature type="chain" id="PRO_5042254457" description="FAS1 domain-containing protein" evidence="1">
    <location>
        <begin position="28"/>
        <end position="711"/>
    </location>
</feature>
<keyword evidence="4" id="KW-1185">Reference proteome</keyword>
<dbReference type="SUPFAM" id="SSF82153">
    <property type="entry name" value="FAS1 domain"/>
    <property type="match status" value="4"/>
</dbReference>
<proteinExistence type="predicted"/>
<comment type="caution">
    <text evidence="3">The sequence shown here is derived from an EMBL/GenBank/DDBJ whole genome shotgun (WGS) entry which is preliminary data.</text>
</comment>
<dbReference type="Pfam" id="PF02469">
    <property type="entry name" value="Fasciclin"/>
    <property type="match status" value="3"/>
</dbReference>
<dbReference type="GO" id="GO:0030198">
    <property type="term" value="P:extracellular matrix organization"/>
    <property type="evidence" value="ECO:0007669"/>
    <property type="project" value="TreeGrafter"/>
</dbReference>
<dbReference type="AlphaFoldDB" id="A0AAE1K3U8"/>
<dbReference type="Gene3D" id="2.30.180.10">
    <property type="entry name" value="FAS1 domain"/>
    <property type="match status" value="4"/>
</dbReference>
<feature type="domain" description="FAS1" evidence="2">
    <location>
        <begin position="263"/>
        <end position="404"/>
    </location>
</feature>
<protein>
    <recommendedName>
        <fullName evidence="2">FAS1 domain-containing protein</fullName>
    </recommendedName>
</protein>
<gene>
    <name evidence="3" type="ORF">Pcinc_030861</name>
</gene>
<accession>A0AAE1K3U8</accession>
<dbReference type="GO" id="GO:0031012">
    <property type="term" value="C:extracellular matrix"/>
    <property type="evidence" value="ECO:0007669"/>
    <property type="project" value="TreeGrafter"/>
</dbReference>
<feature type="domain" description="FAS1" evidence="2">
    <location>
        <begin position="408"/>
        <end position="536"/>
    </location>
</feature>
<dbReference type="Proteomes" id="UP001286313">
    <property type="component" value="Unassembled WGS sequence"/>
</dbReference>
<feature type="domain" description="FAS1" evidence="2">
    <location>
        <begin position="122"/>
        <end position="258"/>
    </location>
</feature>
<dbReference type="SMART" id="SM00554">
    <property type="entry name" value="FAS1"/>
    <property type="match status" value="3"/>
</dbReference>
<evidence type="ECO:0000259" key="2">
    <source>
        <dbReference type="PROSITE" id="PS50213"/>
    </source>
</evidence>
<dbReference type="GO" id="GO:0007155">
    <property type="term" value="P:cell adhesion"/>
    <property type="evidence" value="ECO:0007669"/>
    <property type="project" value="TreeGrafter"/>
</dbReference>
<dbReference type="GO" id="GO:0050839">
    <property type="term" value="F:cell adhesion molecule binding"/>
    <property type="evidence" value="ECO:0007669"/>
    <property type="project" value="TreeGrafter"/>
</dbReference>
<keyword evidence="1" id="KW-0732">Signal</keyword>
<feature type="signal peptide" evidence="1">
    <location>
        <begin position="1"/>
        <end position="27"/>
    </location>
</feature>
<organism evidence="3 4">
    <name type="scientific">Petrolisthes cinctipes</name>
    <name type="common">Flat porcelain crab</name>
    <dbReference type="NCBI Taxonomy" id="88211"/>
    <lineage>
        <taxon>Eukaryota</taxon>
        <taxon>Metazoa</taxon>
        <taxon>Ecdysozoa</taxon>
        <taxon>Arthropoda</taxon>
        <taxon>Crustacea</taxon>
        <taxon>Multicrustacea</taxon>
        <taxon>Malacostraca</taxon>
        <taxon>Eumalacostraca</taxon>
        <taxon>Eucarida</taxon>
        <taxon>Decapoda</taxon>
        <taxon>Pleocyemata</taxon>
        <taxon>Anomura</taxon>
        <taxon>Galatheoidea</taxon>
        <taxon>Porcellanidae</taxon>
        <taxon>Petrolisthes</taxon>
    </lineage>
</organism>
<name>A0AAE1K3U8_PETCI</name>
<dbReference type="InterPro" id="IPR000782">
    <property type="entry name" value="FAS1_domain"/>
</dbReference>
<reference evidence="3" key="1">
    <citation type="submission" date="2023-10" db="EMBL/GenBank/DDBJ databases">
        <title>Genome assemblies of two species of porcelain crab, Petrolisthes cinctipes and Petrolisthes manimaculis (Anomura: Porcellanidae).</title>
        <authorList>
            <person name="Angst P."/>
        </authorList>
    </citation>
    <scope>NUCLEOTIDE SEQUENCE</scope>
    <source>
        <strain evidence="3">PB745_01</strain>
        <tissue evidence="3">Gill</tissue>
    </source>
</reference>
<sequence>MVPLAVPCHAVPLLLLLLYLPLPLLLATTPSRHQQVSSRGYHISPDGTYHYKDTPNIRYKLGVGVCLVEEVDALNLTFPLPWTQQGTFCTLPTDLRRQCCPGYTQAPLQRGCPMVKEVVDMLSLVQEKNTNGGGDGVFLQLLTPRYHHLLTSLPSALTLLLPLHQGFRSVDKRTASELAREVPWERDHIPALLLYHILPRKWSTGQLRHGQLLPTLYQHHPVTVSKLGNKMVLLNCVPLLEVDLPARDGIVHFLPRPLTPAYTSTLAGLLSAHPDLTSLFTIIGYGDLLDQLREPGPLTLLAPTNAAFARLPRRYLESLTYDPRYRPALVALGRHHMIRGQHCSLNLSTKTRVLTLAEEVLPISCRPSLKSGSFPIRISVGSATVTEPDVVVSNGVIHFVNSVLVPQMSLSLVQVARNAGATYFVLLLKRAGLFEDLVSFGPYTVFAPSNAALKKMKTSVMEDSKTLREILLYHIVLGSHATHTLRDNQALPSRLPRAPHLRIKLGTKMWSVNGGTVVRGDRLAFNGYVHVVDEVLHPPAETLARTLALDPSLSRFTALVTRAGAWLWHQLSRGAGPYTILAVRNEDIDRWATDTFTYYRLLHDTRLLNLSVKMHVLGDFMMPRVLEEGTTTILRTLNGLPSKLTQSPKISHYSPVSPHSSYRSPSTFYGSYGYKNSITSAGSLCKPLVSSLKVFREEQHEKQAEEDGRCI</sequence>
<dbReference type="InterPro" id="IPR050904">
    <property type="entry name" value="Adhesion/Biosynth-related"/>
</dbReference>
<dbReference type="InterPro" id="IPR036378">
    <property type="entry name" value="FAS1_dom_sf"/>
</dbReference>
<dbReference type="PANTHER" id="PTHR10900">
    <property type="entry name" value="PERIOSTIN-RELATED"/>
    <property type="match status" value="1"/>
</dbReference>
<evidence type="ECO:0000313" key="3">
    <source>
        <dbReference type="EMBL" id="KAK3863364.1"/>
    </source>
</evidence>
<dbReference type="EMBL" id="JAWQEG010004030">
    <property type="protein sequence ID" value="KAK3863364.1"/>
    <property type="molecule type" value="Genomic_DNA"/>
</dbReference>
<dbReference type="PANTHER" id="PTHR10900:SF77">
    <property type="entry name" value="FI19380P1"/>
    <property type="match status" value="1"/>
</dbReference>
<evidence type="ECO:0000313" key="4">
    <source>
        <dbReference type="Proteomes" id="UP001286313"/>
    </source>
</evidence>
<evidence type="ECO:0000256" key="1">
    <source>
        <dbReference type="SAM" id="SignalP"/>
    </source>
</evidence>